<dbReference type="VEuPathDB" id="AmoebaDB:ACA1_087730"/>
<dbReference type="PANTHER" id="PTHR46241:SF1">
    <property type="entry name" value="OUTER DYNEIN ARM-DOCKING COMPLEX SUBUNIT 2"/>
    <property type="match status" value="1"/>
</dbReference>
<protein>
    <submittedName>
        <fullName evidence="4">Armadillo/betacatenin-like repeat domain containing protein</fullName>
    </submittedName>
</protein>
<dbReference type="AlphaFoldDB" id="L8GTW4"/>
<dbReference type="PROSITE" id="PS50176">
    <property type="entry name" value="ARM_REPEAT"/>
    <property type="match status" value="1"/>
</dbReference>
<name>L8GTW4_ACACF</name>
<gene>
    <name evidence="4" type="ORF">ACA1_087730</name>
</gene>
<dbReference type="OrthoDB" id="7537227at2759"/>
<feature type="compositionally biased region" description="Gly residues" evidence="3">
    <location>
        <begin position="13"/>
        <end position="25"/>
    </location>
</feature>
<organism evidence="4 5">
    <name type="scientific">Acanthamoeba castellanii (strain ATCC 30010 / Neff)</name>
    <dbReference type="NCBI Taxonomy" id="1257118"/>
    <lineage>
        <taxon>Eukaryota</taxon>
        <taxon>Amoebozoa</taxon>
        <taxon>Discosea</taxon>
        <taxon>Longamoebia</taxon>
        <taxon>Centramoebida</taxon>
        <taxon>Acanthamoebidae</taxon>
        <taxon>Acanthamoeba</taxon>
    </lineage>
</organism>
<dbReference type="SMART" id="SM00185">
    <property type="entry name" value="ARM"/>
    <property type="match status" value="6"/>
</dbReference>
<proteinExistence type="predicted"/>
<reference evidence="4 5" key="1">
    <citation type="journal article" date="2013" name="Genome Biol.">
        <title>Genome of Acanthamoeba castellanii highlights extensive lateral gene transfer and early evolution of tyrosine kinase signaling.</title>
        <authorList>
            <person name="Clarke M."/>
            <person name="Lohan A.J."/>
            <person name="Liu B."/>
            <person name="Lagkouvardos I."/>
            <person name="Roy S."/>
            <person name="Zafar N."/>
            <person name="Bertelli C."/>
            <person name="Schilde C."/>
            <person name="Kianianmomeni A."/>
            <person name="Burglin T.R."/>
            <person name="Frech C."/>
            <person name="Turcotte B."/>
            <person name="Kopec K.O."/>
            <person name="Synnott J.M."/>
            <person name="Choo C."/>
            <person name="Paponov I."/>
            <person name="Finkler A."/>
            <person name="Soon Heng Tan C."/>
            <person name="Hutchins A.P."/>
            <person name="Weinmeier T."/>
            <person name="Rattei T."/>
            <person name="Chu J.S."/>
            <person name="Gimenez G."/>
            <person name="Irimia M."/>
            <person name="Rigden D.J."/>
            <person name="Fitzpatrick D.A."/>
            <person name="Lorenzo-Morales J."/>
            <person name="Bateman A."/>
            <person name="Chiu C.H."/>
            <person name="Tang P."/>
            <person name="Hegemann P."/>
            <person name="Fromm H."/>
            <person name="Raoult D."/>
            <person name="Greub G."/>
            <person name="Miranda-Saavedra D."/>
            <person name="Chen N."/>
            <person name="Nash P."/>
            <person name="Ginger M.L."/>
            <person name="Horn M."/>
            <person name="Schaap P."/>
            <person name="Caler L."/>
            <person name="Loftus B."/>
        </authorList>
    </citation>
    <scope>NUCLEOTIDE SEQUENCE [LARGE SCALE GENOMIC DNA]</scope>
    <source>
        <strain evidence="4 5">Neff</strain>
    </source>
</reference>
<evidence type="ECO:0000256" key="2">
    <source>
        <dbReference type="PROSITE-ProRule" id="PRU00259"/>
    </source>
</evidence>
<dbReference type="InterPro" id="IPR016024">
    <property type="entry name" value="ARM-type_fold"/>
</dbReference>
<feature type="repeat" description="ARM" evidence="2">
    <location>
        <begin position="190"/>
        <end position="232"/>
    </location>
</feature>
<dbReference type="Pfam" id="PF00514">
    <property type="entry name" value="Arm"/>
    <property type="match status" value="1"/>
</dbReference>
<dbReference type="EMBL" id="KB007985">
    <property type="protein sequence ID" value="ELR16589.1"/>
    <property type="molecule type" value="Genomic_DNA"/>
</dbReference>
<dbReference type="Proteomes" id="UP000011083">
    <property type="component" value="Unassembled WGS sequence"/>
</dbReference>
<dbReference type="Gene3D" id="1.25.10.10">
    <property type="entry name" value="Leucine-rich Repeat Variant"/>
    <property type="match status" value="2"/>
</dbReference>
<dbReference type="Pfam" id="PF02985">
    <property type="entry name" value="HEAT"/>
    <property type="match status" value="1"/>
</dbReference>
<dbReference type="KEGG" id="acan:ACA1_087730"/>
<dbReference type="RefSeq" id="XP_004338602.1">
    <property type="nucleotide sequence ID" value="XM_004338554.1"/>
</dbReference>
<evidence type="ECO:0000313" key="5">
    <source>
        <dbReference type="Proteomes" id="UP000011083"/>
    </source>
</evidence>
<keyword evidence="5" id="KW-1185">Reference proteome</keyword>
<dbReference type="InterPro" id="IPR011989">
    <property type="entry name" value="ARM-like"/>
</dbReference>
<dbReference type="InterPro" id="IPR000225">
    <property type="entry name" value="Armadillo"/>
</dbReference>
<evidence type="ECO:0000256" key="1">
    <source>
        <dbReference type="ARBA" id="ARBA00022737"/>
    </source>
</evidence>
<keyword evidence="1" id="KW-0677">Repeat</keyword>
<dbReference type="SUPFAM" id="SSF48371">
    <property type="entry name" value="ARM repeat"/>
    <property type="match status" value="1"/>
</dbReference>
<evidence type="ECO:0000256" key="3">
    <source>
        <dbReference type="SAM" id="MobiDB-lite"/>
    </source>
</evidence>
<dbReference type="PANTHER" id="PTHR46241">
    <property type="entry name" value="ARMADILLO REPEAT-CONTAINING PROTEIN 4 ARMC4"/>
    <property type="match status" value="1"/>
</dbReference>
<sequence length="702" mass="75929">MAVESFYEAAESAGGGEEGGSGDGGDPNKRVRGSLTLRAQLLTSRAAAAKPANAALDLSSKTNRELVELLRHRDEGMKLAAASVLEKKVCGVLATDVARVSAVEELTKNGLRPLVEILTATASSTQLLYKTVVILIAIFNGTDRLRQVGGLGPLLSHVSSEDSALVKQLLVLITDLALNEQNQDGFRRTGLLDKVVPTLAHPDPEVRLSAAEALVNLSVSVKNQETIAKANALPLVIQALRSDDDHFQLQSLLLLHNLSQCAMAKANFTSEDLALLLTFADAQKLGQEPKERNLIVQRYTLATLAGLASFEKHQHKIGELGAVKMLLPFLELVEGPVPVDGDVLSSVLETFDHLLNLKDNQYMFFQANGHERVLAILRKPQAFSESVVIEAASIVAHLSSSSNSHVFGSIGVRQLNNLLDMYPQNTTMHLLVAKTYASLSQDGHSARLLVANQAELVLAKFILESRTKQVLEHACLALSKLAGFDSVRAYIIQSELVRKLISLLGYSDQSLVAPVTTTLGLVAVKEEGMAAIMDYGGLLPLITLLQSQDTRIQEMALTAIGRVVLADQSSTNRQDLVYRGGLKEMIGLMTSSSPAVQLLVLGILKALAKYEDMREPFQQGGLMEKIRLLADHPNVQKENSNVRQTLRMLLLAVKTLLDAPPTPVSVPSSPMLSALNYTPEEMQKLDTVSFTSTSQLVRLSAS</sequence>
<dbReference type="GeneID" id="14917378"/>
<evidence type="ECO:0000313" key="4">
    <source>
        <dbReference type="EMBL" id="ELR16589.1"/>
    </source>
</evidence>
<dbReference type="InterPro" id="IPR000357">
    <property type="entry name" value="HEAT"/>
</dbReference>
<feature type="region of interest" description="Disordered" evidence="3">
    <location>
        <begin position="10"/>
        <end position="30"/>
    </location>
</feature>
<accession>L8GTW4</accession>